<proteinExistence type="predicted"/>
<evidence type="ECO:0000313" key="2">
    <source>
        <dbReference type="Proteomes" id="UP001497472"/>
    </source>
</evidence>
<gene>
    <name evidence="1" type="ORF">LNINA_LOCUS3635</name>
</gene>
<evidence type="ECO:0000313" key="1">
    <source>
        <dbReference type="EMBL" id="CAK1543844.1"/>
    </source>
</evidence>
<keyword evidence="2" id="KW-1185">Reference proteome</keyword>
<accession>A0AAV1J5X8</accession>
<dbReference type="AlphaFoldDB" id="A0AAV1J5X8"/>
<sequence length="195" mass="22374">MSIVETHPEVESSKYGGFKPIKLLAIFALHLSLITCKRKYKASSSESIENVLYYQDCKHKKDQPPPTQLRAYAPPSTSKPQECKMCCSMCCGEECQQSSSCNQPRPQIRQFNQIKKIEPARPIRPRMTNPFFGRRDFGLTKDNIKSLISQDMDIRKILKDLVRVTMQKVDLMQLLNGKRTTQSPAPKDSEYENDL</sequence>
<reference evidence="1 2" key="1">
    <citation type="submission" date="2023-11" db="EMBL/GenBank/DDBJ databases">
        <authorList>
            <person name="Okamura Y."/>
        </authorList>
    </citation>
    <scope>NUCLEOTIDE SEQUENCE [LARGE SCALE GENOMIC DNA]</scope>
</reference>
<name>A0AAV1J5X8_9NEOP</name>
<organism evidence="1 2">
    <name type="scientific">Leptosia nina</name>
    <dbReference type="NCBI Taxonomy" id="320188"/>
    <lineage>
        <taxon>Eukaryota</taxon>
        <taxon>Metazoa</taxon>
        <taxon>Ecdysozoa</taxon>
        <taxon>Arthropoda</taxon>
        <taxon>Hexapoda</taxon>
        <taxon>Insecta</taxon>
        <taxon>Pterygota</taxon>
        <taxon>Neoptera</taxon>
        <taxon>Endopterygota</taxon>
        <taxon>Lepidoptera</taxon>
        <taxon>Glossata</taxon>
        <taxon>Ditrysia</taxon>
        <taxon>Papilionoidea</taxon>
        <taxon>Pieridae</taxon>
        <taxon>Pierinae</taxon>
        <taxon>Leptosia</taxon>
    </lineage>
</organism>
<protein>
    <submittedName>
        <fullName evidence="1">Uncharacterized protein</fullName>
    </submittedName>
</protein>
<comment type="caution">
    <text evidence="1">The sequence shown here is derived from an EMBL/GenBank/DDBJ whole genome shotgun (WGS) entry which is preliminary data.</text>
</comment>
<dbReference type="EMBL" id="CAVLEF010000005">
    <property type="protein sequence ID" value="CAK1543844.1"/>
    <property type="molecule type" value="Genomic_DNA"/>
</dbReference>
<dbReference type="Proteomes" id="UP001497472">
    <property type="component" value="Unassembled WGS sequence"/>
</dbReference>